<dbReference type="InterPro" id="IPR007138">
    <property type="entry name" value="ABM_dom"/>
</dbReference>
<dbReference type="InterPro" id="IPR052936">
    <property type="entry name" value="Jasmonate_Hydroxylase-like"/>
</dbReference>
<evidence type="ECO:0000259" key="1">
    <source>
        <dbReference type="Pfam" id="PF03992"/>
    </source>
</evidence>
<dbReference type="Gene3D" id="3.30.70.100">
    <property type="match status" value="1"/>
</dbReference>
<evidence type="ECO:0000313" key="2">
    <source>
        <dbReference type="EMBL" id="QNS05172.1"/>
    </source>
</evidence>
<name>A0A7H1B8W7_9ACTN</name>
<reference evidence="2 3" key="1">
    <citation type="submission" date="2020-09" db="EMBL/GenBank/DDBJ databases">
        <title>A novel species.</title>
        <authorList>
            <person name="Gao J."/>
        </authorList>
    </citation>
    <scope>NUCLEOTIDE SEQUENCE [LARGE SCALE GENOMIC DNA]</scope>
    <source>
        <strain evidence="2 3">CRXT-Y-14</strain>
    </source>
</reference>
<dbReference type="Proteomes" id="UP000516428">
    <property type="component" value="Chromosome"/>
</dbReference>
<accession>A0A7H1B8W7</accession>
<dbReference type="RefSeq" id="WP_188337870.1">
    <property type="nucleotide sequence ID" value="NZ_CP061281.1"/>
</dbReference>
<dbReference type="GO" id="GO:0004497">
    <property type="term" value="F:monooxygenase activity"/>
    <property type="evidence" value="ECO:0007669"/>
    <property type="project" value="UniProtKB-KW"/>
</dbReference>
<dbReference type="EMBL" id="CP061281">
    <property type="protein sequence ID" value="QNS05172.1"/>
    <property type="molecule type" value="Genomic_DNA"/>
</dbReference>
<dbReference type="SUPFAM" id="SSF54909">
    <property type="entry name" value="Dimeric alpha+beta barrel"/>
    <property type="match status" value="1"/>
</dbReference>
<evidence type="ECO:0000313" key="3">
    <source>
        <dbReference type="Proteomes" id="UP000516428"/>
    </source>
</evidence>
<dbReference type="PANTHER" id="PTHR37811">
    <property type="entry name" value="BLL5343 PROTEIN"/>
    <property type="match status" value="1"/>
</dbReference>
<dbReference type="Pfam" id="PF03992">
    <property type="entry name" value="ABM"/>
    <property type="match status" value="1"/>
</dbReference>
<keyword evidence="3" id="KW-1185">Reference proteome</keyword>
<dbReference type="AlphaFoldDB" id="A0A7H1B8W7"/>
<dbReference type="PANTHER" id="PTHR37811:SF2">
    <property type="entry name" value="ABM DOMAIN-CONTAINING PROTEIN"/>
    <property type="match status" value="1"/>
</dbReference>
<protein>
    <submittedName>
        <fullName evidence="2">Antibiotic biosynthesis monooxygenase</fullName>
    </submittedName>
</protein>
<proteinExistence type="predicted"/>
<keyword evidence="2" id="KW-0503">Monooxygenase</keyword>
<dbReference type="InterPro" id="IPR011008">
    <property type="entry name" value="Dimeric_a/b-barrel"/>
</dbReference>
<sequence>MSDHRDAPAPVRPQPPFEPPYHVVVFTSVRTEDDEGYAETAVRMRDLVKEIPGYLGHESARTPGGLGITVSYFRDAEAIKAWRSVGEHRGAQKQGRAEWYEEYTVHVGEVVRSHGWKRD</sequence>
<feature type="domain" description="ABM" evidence="1">
    <location>
        <begin position="20"/>
        <end position="93"/>
    </location>
</feature>
<organism evidence="2 3">
    <name type="scientific">Streptomyces xanthii</name>
    <dbReference type="NCBI Taxonomy" id="2768069"/>
    <lineage>
        <taxon>Bacteria</taxon>
        <taxon>Bacillati</taxon>
        <taxon>Actinomycetota</taxon>
        <taxon>Actinomycetes</taxon>
        <taxon>Kitasatosporales</taxon>
        <taxon>Streptomycetaceae</taxon>
        <taxon>Streptomyces</taxon>
    </lineage>
</organism>
<keyword evidence="2" id="KW-0560">Oxidoreductase</keyword>
<dbReference type="KEGG" id="sxn:IAG42_17240"/>
<gene>
    <name evidence="2" type="ORF">IAG42_17240</name>
</gene>